<keyword evidence="3" id="KW-1185">Reference proteome</keyword>
<proteinExistence type="predicted"/>
<comment type="caution">
    <text evidence="2">The sequence shown here is derived from an EMBL/GenBank/DDBJ whole genome shotgun (WGS) entry which is preliminary data.</text>
</comment>
<feature type="non-terminal residue" evidence="2">
    <location>
        <position position="113"/>
    </location>
</feature>
<dbReference type="AlphaFoldDB" id="A0AAV5U9P7"/>
<keyword evidence="1" id="KW-0472">Membrane</keyword>
<name>A0AAV5U9P7_9BILA</name>
<protein>
    <recommendedName>
        <fullName evidence="4">G protein-coupled receptor</fullName>
    </recommendedName>
</protein>
<feature type="transmembrane region" description="Helical" evidence="1">
    <location>
        <begin position="56"/>
        <end position="85"/>
    </location>
</feature>
<sequence length="113" mass="13047">SYKNLYFYSQSPVSFDLIEPYSTICSVTVAVPSFIFAFYVYYILMRYIANLLRYRLPLFGSFTCLFAPISESFWTTLLCSFAVLMPRCQLIGECLISINRLLAIHRPLESPTV</sequence>
<evidence type="ECO:0000256" key="1">
    <source>
        <dbReference type="SAM" id="Phobius"/>
    </source>
</evidence>
<feature type="non-terminal residue" evidence="2">
    <location>
        <position position="1"/>
    </location>
</feature>
<keyword evidence="1" id="KW-0812">Transmembrane</keyword>
<evidence type="ECO:0000313" key="3">
    <source>
        <dbReference type="Proteomes" id="UP001432027"/>
    </source>
</evidence>
<evidence type="ECO:0000313" key="2">
    <source>
        <dbReference type="EMBL" id="GMT03178.1"/>
    </source>
</evidence>
<keyword evidence="1" id="KW-1133">Transmembrane helix</keyword>
<evidence type="ECO:0008006" key="4">
    <source>
        <dbReference type="Google" id="ProtNLM"/>
    </source>
</evidence>
<dbReference type="Proteomes" id="UP001432027">
    <property type="component" value="Unassembled WGS sequence"/>
</dbReference>
<feature type="transmembrane region" description="Helical" evidence="1">
    <location>
        <begin position="20"/>
        <end position="44"/>
    </location>
</feature>
<accession>A0AAV5U9P7</accession>
<dbReference type="EMBL" id="BTSX01000006">
    <property type="protein sequence ID" value="GMT03178.1"/>
    <property type="molecule type" value="Genomic_DNA"/>
</dbReference>
<gene>
    <name evidence="2" type="ORF">PENTCL1PPCAC_25352</name>
</gene>
<organism evidence="2 3">
    <name type="scientific">Pristionchus entomophagus</name>
    <dbReference type="NCBI Taxonomy" id="358040"/>
    <lineage>
        <taxon>Eukaryota</taxon>
        <taxon>Metazoa</taxon>
        <taxon>Ecdysozoa</taxon>
        <taxon>Nematoda</taxon>
        <taxon>Chromadorea</taxon>
        <taxon>Rhabditida</taxon>
        <taxon>Rhabditina</taxon>
        <taxon>Diplogasteromorpha</taxon>
        <taxon>Diplogasteroidea</taxon>
        <taxon>Neodiplogasteridae</taxon>
        <taxon>Pristionchus</taxon>
    </lineage>
</organism>
<reference evidence="2" key="1">
    <citation type="submission" date="2023-10" db="EMBL/GenBank/DDBJ databases">
        <title>Genome assembly of Pristionchus species.</title>
        <authorList>
            <person name="Yoshida K."/>
            <person name="Sommer R.J."/>
        </authorList>
    </citation>
    <scope>NUCLEOTIDE SEQUENCE</scope>
    <source>
        <strain evidence="2">RS0144</strain>
    </source>
</reference>